<evidence type="ECO:0000313" key="1">
    <source>
        <dbReference type="EMBL" id="TNN56895.1"/>
    </source>
</evidence>
<evidence type="ECO:0000313" key="2">
    <source>
        <dbReference type="Proteomes" id="UP000314294"/>
    </source>
</evidence>
<sequence>MAGLLKRKYAGNLLENGVGQYVNYCADGAAVTGVQPGGGGEVKGLQQGRREWRDMKCQERKVRGEKGKREARNGLTL</sequence>
<gene>
    <name evidence="1" type="ORF">EYF80_032885</name>
</gene>
<keyword evidence="2" id="KW-1185">Reference proteome</keyword>
<reference evidence="1 2" key="1">
    <citation type="submission" date="2019-03" db="EMBL/GenBank/DDBJ databases">
        <title>First draft genome of Liparis tanakae, snailfish: a comprehensive survey of snailfish specific genes.</title>
        <authorList>
            <person name="Kim W."/>
            <person name="Song I."/>
            <person name="Jeong J.-H."/>
            <person name="Kim D."/>
            <person name="Kim S."/>
            <person name="Ryu S."/>
            <person name="Song J.Y."/>
            <person name="Lee S.K."/>
        </authorList>
    </citation>
    <scope>NUCLEOTIDE SEQUENCE [LARGE SCALE GENOMIC DNA]</scope>
    <source>
        <tissue evidence="1">Muscle</tissue>
    </source>
</reference>
<organism evidence="1 2">
    <name type="scientific">Liparis tanakae</name>
    <name type="common">Tanaka's snailfish</name>
    <dbReference type="NCBI Taxonomy" id="230148"/>
    <lineage>
        <taxon>Eukaryota</taxon>
        <taxon>Metazoa</taxon>
        <taxon>Chordata</taxon>
        <taxon>Craniata</taxon>
        <taxon>Vertebrata</taxon>
        <taxon>Euteleostomi</taxon>
        <taxon>Actinopterygii</taxon>
        <taxon>Neopterygii</taxon>
        <taxon>Teleostei</taxon>
        <taxon>Neoteleostei</taxon>
        <taxon>Acanthomorphata</taxon>
        <taxon>Eupercaria</taxon>
        <taxon>Perciformes</taxon>
        <taxon>Cottioidei</taxon>
        <taxon>Cottales</taxon>
        <taxon>Liparidae</taxon>
        <taxon>Liparis</taxon>
    </lineage>
</organism>
<dbReference type="Proteomes" id="UP000314294">
    <property type="component" value="Unassembled WGS sequence"/>
</dbReference>
<proteinExistence type="predicted"/>
<protein>
    <submittedName>
        <fullName evidence="1">Uncharacterized protein</fullName>
    </submittedName>
</protein>
<comment type="caution">
    <text evidence="1">The sequence shown here is derived from an EMBL/GenBank/DDBJ whole genome shotgun (WGS) entry which is preliminary data.</text>
</comment>
<accession>A0A4Z2GUW4</accession>
<dbReference type="AlphaFoldDB" id="A0A4Z2GUW4"/>
<dbReference type="EMBL" id="SRLO01000418">
    <property type="protein sequence ID" value="TNN56895.1"/>
    <property type="molecule type" value="Genomic_DNA"/>
</dbReference>
<name>A0A4Z2GUW4_9TELE</name>